<evidence type="ECO:0008006" key="3">
    <source>
        <dbReference type="Google" id="ProtNLM"/>
    </source>
</evidence>
<keyword evidence="1" id="KW-0472">Membrane</keyword>
<feature type="non-terminal residue" evidence="2">
    <location>
        <position position="255"/>
    </location>
</feature>
<dbReference type="Gene3D" id="3.40.50.720">
    <property type="entry name" value="NAD(P)-binding Rossmann-like Domain"/>
    <property type="match status" value="1"/>
</dbReference>
<feature type="transmembrane region" description="Helical" evidence="1">
    <location>
        <begin position="36"/>
        <end position="58"/>
    </location>
</feature>
<gene>
    <name evidence="2" type="ORF">S01H1_39402</name>
</gene>
<dbReference type="AlphaFoldDB" id="X0VMZ2"/>
<reference evidence="2" key="1">
    <citation type="journal article" date="2014" name="Front. Microbiol.">
        <title>High frequency of phylogenetically diverse reductive dehalogenase-homologous genes in deep subseafloor sedimentary metagenomes.</title>
        <authorList>
            <person name="Kawai M."/>
            <person name="Futagami T."/>
            <person name="Toyoda A."/>
            <person name="Takaki Y."/>
            <person name="Nishi S."/>
            <person name="Hori S."/>
            <person name="Arai W."/>
            <person name="Tsubouchi T."/>
            <person name="Morono Y."/>
            <person name="Uchiyama I."/>
            <person name="Ito T."/>
            <person name="Fujiyama A."/>
            <person name="Inagaki F."/>
            <person name="Takami H."/>
        </authorList>
    </citation>
    <scope>NUCLEOTIDE SEQUENCE</scope>
    <source>
        <strain evidence="2">Expedition CK06-06</strain>
    </source>
</reference>
<dbReference type="PANTHER" id="PTHR43318:SF2">
    <property type="entry name" value="UDP-N-ACETYLGLUCOSAMINE 4,6-DEHYDRATASE (INVERTING)"/>
    <property type="match status" value="1"/>
</dbReference>
<comment type="caution">
    <text evidence="2">The sequence shown here is derived from an EMBL/GenBank/DDBJ whole genome shotgun (WGS) entry which is preliminary data.</text>
</comment>
<feature type="transmembrane region" description="Helical" evidence="1">
    <location>
        <begin position="144"/>
        <end position="162"/>
    </location>
</feature>
<evidence type="ECO:0000313" key="2">
    <source>
        <dbReference type="EMBL" id="GAG12512.1"/>
    </source>
</evidence>
<name>X0VMZ2_9ZZZZ</name>
<evidence type="ECO:0000256" key="1">
    <source>
        <dbReference type="SAM" id="Phobius"/>
    </source>
</evidence>
<sequence>MGWFKVNKMWKKLKKMKIYKNFLNVIPRKPVFTRRAFFFISDILLISLAIYASFWFRFNGIIPDHYKKTLPYYILLALFLKLSFLVLYNLYDISWRFVSLDELIKIVKALSLGSLALGMTSFLLRTVMPFKDAPFPRSILLVDYIFSFILIGSIRISKRVLLEGLKSALKMKKEKVGILIIGAGSTGEQIIREMIRNKNSNYLPIGFVDDDPAKQGIKIHGIKVLGKREDIPQIIKNNEIDEVLIALSSAHSKDV</sequence>
<dbReference type="EMBL" id="BARS01024860">
    <property type="protein sequence ID" value="GAG12512.1"/>
    <property type="molecule type" value="Genomic_DNA"/>
</dbReference>
<dbReference type="SUPFAM" id="SSF51735">
    <property type="entry name" value="NAD(P)-binding Rossmann-fold domains"/>
    <property type="match status" value="1"/>
</dbReference>
<protein>
    <recommendedName>
        <fullName evidence="3">Polysaccharide biosynthesis protein CapD-like domain-containing protein</fullName>
    </recommendedName>
</protein>
<dbReference type="Pfam" id="PF13727">
    <property type="entry name" value="CoA_binding_3"/>
    <property type="match status" value="1"/>
</dbReference>
<keyword evidence="1" id="KW-0812">Transmembrane</keyword>
<accession>X0VMZ2</accession>
<feature type="transmembrane region" description="Helical" evidence="1">
    <location>
        <begin position="70"/>
        <end position="91"/>
    </location>
</feature>
<keyword evidence="1" id="KW-1133">Transmembrane helix</keyword>
<feature type="transmembrane region" description="Helical" evidence="1">
    <location>
        <begin position="103"/>
        <end position="124"/>
    </location>
</feature>
<dbReference type="PANTHER" id="PTHR43318">
    <property type="entry name" value="UDP-N-ACETYLGLUCOSAMINE 4,6-DEHYDRATASE"/>
    <property type="match status" value="1"/>
</dbReference>
<dbReference type="InterPro" id="IPR051203">
    <property type="entry name" value="Polysaccharide_Synthase-Rel"/>
</dbReference>
<organism evidence="2">
    <name type="scientific">marine sediment metagenome</name>
    <dbReference type="NCBI Taxonomy" id="412755"/>
    <lineage>
        <taxon>unclassified sequences</taxon>
        <taxon>metagenomes</taxon>
        <taxon>ecological metagenomes</taxon>
    </lineage>
</organism>
<dbReference type="InterPro" id="IPR036291">
    <property type="entry name" value="NAD(P)-bd_dom_sf"/>
</dbReference>
<proteinExistence type="predicted"/>